<dbReference type="InterPro" id="IPR029464">
    <property type="entry name" value="HSDR_N"/>
</dbReference>
<dbReference type="EMBL" id="BCNO01000003">
    <property type="protein sequence ID" value="GAQ95731.1"/>
    <property type="molecule type" value="Genomic_DNA"/>
</dbReference>
<name>A0A0U9HRR6_9BACT</name>
<dbReference type="Pfam" id="PF13588">
    <property type="entry name" value="HSDR_N_2"/>
    <property type="match status" value="1"/>
</dbReference>
<dbReference type="STRING" id="86166.TAGGR_3207"/>
<evidence type="ECO:0000259" key="1">
    <source>
        <dbReference type="Pfam" id="PF13588"/>
    </source>
</evidence>
<comment type="caution">
    <text evidence="2">The sequence shown here is derived from an EMBL/GenBank/DDBJ whole genome shotgun (WGS) entry which is preliminary data.</text>
</comment>
<dbReference type="Proteomes" id="UP000054976">
    <property type="component" value="Unassembled WGS sequence"/>
</dbReference>
<accession>A0A0U9HRR6</accession>
<dbReference type="AlphaFoldDB" id="A0A0U9HRR6"/>
<keyword evidence="3" id="KW-1185">Reference proteome</keyword>
<dbReference type="RefSeq" id="WP_059177157.1">
    <property type="nucleotide sequence ID" value="NZ_BCNO01000003.1"/>
</dbReference>
<feature type="domain" description="Type I restriction enzyme R protein N-terminal" evidence="1">
    <location>
        <begin position="40"/>
        <end position="134"/>
    </location>
</feature>
<sequence length="186" mass="21353">MEIPLNKTPGSPEERKELIGDIIKQQEELFAQSIGYIQRLMIQYLIDRGYTSDNIELNRGYEVNVSAKEKFVTSVDILIKLQEKVIYAIKCTPASIESWERFMLAFCRVVEPYQIPFAIVTDGQEGILIDVLTGQVIKTMELPSKDELLNLLPSIKFIPYSEEKLPKERRILYAFDAIKCCPTCNI</sequence>
<reference evidence="3" key="1">
    <citation type="submission" date="2016-01" db="EMBL/GenBank/DDBJ databases">
        <title>Draft genome sequence of Thermodesulfovibrio aggregans strain TGE-P1.</title>
        <authorList>
            <person name="Sekiguchi Y."/>
            <person name="Ohashi A."/>
            <person name="Matsuura N."/>
            <person name="Tourlousse M.D."/>
        </authorList>
    </citation>
    <scope>NUCLEOTIDE SEQUENCE [LARGE SCALE GENOMIC DNA]</scope>
    <source>
        <strain evidence="3">TGE-P1</strain>
    </source>
</reference>
<gene>
    <name evidence="2" type="ORF">TAGGR_3207</name>
</gene>
<evidence type="ECO:0000313" key="3">
    <source>
        <dbReference type="Proteomes" id="UP000054976"/>
    </source>
</evidence>
<organism evidence="2 3">
    <name type="scientific">Thermodesulfovibrio aggregans</name>
    <dbReference type="NCBI Taxonomy" id="86166"/>
    <lineage>
        <taxon>Bacteria</taxon>
        <taxon>Pseudomonadati</taxon>
        <taxon>Nitrospirota</taxon>
        <taxon>Thermodesulfovibrionia</taxon>
        <taxon>Thermodesulfovibrionales</taxon>
        <taxon>Thermodesulfovibrionaceae</taxon>
        <taxon>Thermodesulfovibrio</taxon>
    </lineage>
</organism>
<evidence type="ECO:0000313" key="2">
    <source>
        <dbReference type="EMBL" id="GAQ95731.1"/>
    </source>
</evidence>
<dbReference type="OrthoDB" id="5430956at2"/>
<proteinExistence type="predicted"/>
<protein>
    <submittedName>
        <fullName evidence="2">Type I restriction enzyme R protein N terminus</fullName>
    </submittedName>
</protein>